<dbReference type="SUPFAM" id="SSF111038">
    <property type="entry name" value="YjbQ-like"/>
    <property type="match status" value="1"/>
</dbReference>
<reference evidence="2 3" key="1">
    <citation type="submission" date="2017-06" db="EMBL/GenBank/DDBJ databases">
        <title>Draft genome sequence of nitrogen-fixing Kosakonia pseudosacchari strain NN143 isolated from sugarcane roots.</title>
        <authorList>
            <person name="Li Y."/>
            <person name="Li S."/>
            <person name="Lin L."/>
            <person name="Wu X."/>
            <person name="Yang L."/>
            <person name="Li Y."/>
            <person name="An Q."/>
        </authorList>
    </citation>
    <scope>NUCLEOTIDE SEQUENCE [LARGE SCALE GENOMIC DNA]</scope>
    <source>
        <strain evidence="2 3">NN143</strain>
    </source>
</reference>
<protein>
    <recommendedName>
        <fullName evidence="4">YjbQ family protein</fullName>
    </recommendedName>
</protein>
<dbReference type="PANTHER" id="PTHR30615:SF8">
    <property type="entry name" value="UPF0047 PROTEIN C4A8.02C"/>
    <property type="match status" value="1"/>
</dbReference>
<organism evidence="2 3">
    <name type="scientific">Kosakonia pseudosacchari</name>
    <dbReference type="NCBI Taxonomy" id="1646340"/>
    <lineage>
        <taxon>Bacteria</taxon>
        <taxon>Pseudomonadati</taxon>
        <taxon>Pseudomonadota</taxon>
        <taxon>Gammaproteobacteria</taxon>
        <taxon>Enterobacterales</taxon>
        <taxon>Enterobacteriaceae</taxon>
        <taxon>Kosakonia</taxon>
    </lineage>
</organism>
<dbReference type="RefSeq" id="WP_097401660.1">
    <property type="nucleotide sequence ID" value="NZ_CP158850.1"/>
</dbReference>
<evidence type="ECO:0000313" key="3">
    <source>
        <dbReference type="Proteomes" id="UP000219642"/>
    </source>
</evidence>
<evidence type="ECO:0008006" key="4">
    <source>
        <dbReference type="Google" id="ProtNLM"/>
    </source>
</evidence>
<comment type="caution">
    <text evidence="2">The sequence shown here is derived from an EMBL/GenBank/DDBJ whole genome shotgun (WGS) entry which is preliminary data.</text>
</comment>
<dbReference type="PIRSF" id="PIRSF004681">
    <property type="entry name" value="UCP004681"/>
    <property type="match status" value="1"/>
</dbReference>
<name>A0ABX4IN47_9ENTR</name>
<dbReference type="InterPro" id="IPR001602">
    <property type="entry name" value="UPF0047_YjbQ-like"/>
</dbReference>
<dbReference type="PANTHER" id="PTHR30615">
    <property type="entry name" value="UNCHARACTERIZED PROTEIN YJBQ-RELATED"/>
    <property type="match status" value="1"/>
</dbReference>
<dbReference type="EMBL" id="NITV01000011">
    <property type="protein sequence ID" value="PDO83920.1"/>
    <property type="molecule type" value="Genomic_DNA"/>
</dbReference>
<evidence type="ECO:0000313" key="2">
    <source>
        <dbReference type="EMBL" id="PDO83920.1"/>
    </source>
</evidence>
<dbReference type="Pfam" id="PF01894">
    <property type="entry name" value="YjbQ"/>
    <property type="match status" value="1"/>
</dbReference>
<accession>A0ABX4IN47</accession>
<sequence>MWYQQTLTLGAKPRGFHLVTDEVLGQLRDISRINVGLLHLLLQHTSASLTLNENCDPTVRHDMEQHFLQAVPDNAPYEHVYEGPDDMPSHIKSSTLGVSLLLPVQKGRVVLGTWQGIWLGEHRIHGGSRKIIATLQGE</sequence>
<evidence type="ECO:0000256" key="1">
    <source>
        <dbReference type="ARBA" id="ARBA00005534"/>
    </source>
</evidence>
<comment type="similarity">
    <text evidence="1">Belongs to the UPF0047 family.</text>
</comment>
<dbReference type="Proteomes" id="UP000219642">
    <property type="component" value="Unassembled WGS sequence"/>
</dbReference>
<dbReference type="NCBIfam" id="TIGR00149">
    <property type="entry name" value="TIGR00149_YjbQ"/>
    <property type="match status" value="1"/>
</dbReference>
<dbReference type="PROSITE" id="PS01314">
    <property type="entry name" value="UPF0047"/>
    <property type="match status" value="1"/>
</dbReference>
<keyword evidence="3" id="KW-1185">Reference proteome</keyword>
<proteinExistence type="inferred from homology"/>
<gene>
    <name evidence="2" type="ORF">BK796_19170</name>
</gene>
<dbReference type="InterPro" id="IPR035917">
    <property type="entry name" value="YjbQ-like_sf"/>
</dbReference>
<dbReference type="Gene3D" id="2.60.120.460">
    <property type="entry name" value="YjbQ-like"/>
    <property type="match status" value="1"/>
</dbReference>